<name>A0AAV4MWL4_CAEEX</name>
<comment type="caution">
    <text evidence="1">The sequence shown here is derived from an EMBL/GenBank/DDBJ whole genome shotgun (WGS) entry which is preliminary data.</text>
</comment>
<reference evidence="1 2" key="1">
    <citation type="submission" date="2021-06" db="EMBL/GenBank/DDBJ databases">
        <title>Caerostris extrusa draft genome.</title>
        <authorList>
            <person name="Kono N."/>
            <person name="Arakawa K."/>
        </authorList>
    </citation>
    <scope>NUCLEOTIDE SEQUENCE [LARGE SCALE GENOMIC DNA]</scope>
</reference>
<sequence>MICQARTSKEREDGTCIYRQPRACSSSEKLRRQAPWTCALIGNISSECLTESCKYFSLVSLKCARAIGSEEAGPQRHRCQVCKNIIAWIILLVIANRPRFWGRT</sequence>
<evidence type="ECO:0000313" key="2">
    <source>
        <dbReference type="Proteomes" id="UP001054945"/>
    </source>
</evidence>
<dbReference type="EMBL" id="BPLR01020282">
    <property type="protein sequence ID" value="GIX76768.1"/>
    <property type="molecule type" value="Genomic_DNA"/>
</dbReference>
<protein>
    <submittedName>
        <fullName evidence="1">Uncharacterized protein</fullName>
    </submittedName>
</protein>
<keyword evidence="2" id="KW-1185">Reference proteome</keyword>
<proteinExistence type="predicted"/>
<organism evidence="1 2">
    <name type="scientific">Caerostris extrusa</name>
    <name type="common">Bark spider</name>
    <name type="synonym">Caerostris bankana</name>
    <dbReference type="NCBI Taxonomy" id="172846"/>
    <lineage>
        <taxon>Eukaryota</taxon>
        <taxon>Metazoa</taxon>
        <taxon>Ecdysozoa</taxon>
        <taxon>Arthropoda</taxon>
        <taxon>Chelicerata</taxon>
        <taxon>Arachnida</taxon>
        <taxon>Araneae</taxon>
        <taxon>Araneomorphae</taxon>
        <taxon>Entelegynae</taxon>
        <taxon>Araneoidea</taxon>
        <taxon>Araneidae</taxon>
        <taxon>Caerostris</taxon>
    </lineage>
</organism>
<dbReference type="Proteomes" id="UP001054945">
    <property type="component" value="Unassembled WGS sequence"/>
</dbReference>
<dbReference type="AlphaFoldDB" id="A0AAV4MWL4"/>
<accession>A0AAV4MWL4</accession>
<evidence type="ECO:0000313" key="1">
    <source>
        <dbReference type="EMBL" id="GIX76768.1"/>
    </source>
</evidence>
<gene>
    <name evidence="1" type="ORF">CEXT_252661</name>
</gene>